<reference evidence="9" key="1">
    <citation type="journal article" date="2019" name="Curr. Biol.">
        <title>Genome Sequence of Striga asiatica Provides Insight into the Evolution of Plant Parasitism.</title>
        <authorList>
            <person name="Yoshida S."/>
            <person name="Kim S."/>
            <person name="Wafula E.K."/>
            <person name="Tanskanen J."/>
            <person name="Kim Y.M."/>
            <person name="Honaas L."/>
            <person name="Yang Z."/>
            <person name="Spallek T."/>
            <person name="Conn C.E."/>
            <person name="Ichihashi Y."/>
            <person name="Cheong K."/>
            <person name="Cui S."/>
            <person name="Der J.P."/>
            <person name="Gundlach H."/>
            <person name="Jiao Y."/>
            <person name="Hori C."/>
            <person name="Ishida J.K."/>
            <person name="Kasahara H."/>
            <person name="Kiba T."/>
            <person name="Kim M.S."/>
            <person name="Koo N."/>
            <person name="Laohavisit A."/>
            <person name="Lee Y.H."/>
            <person name="Lumba S."/>
            <person name="McCourt P."/>
            <person name="Mortimer J.C."/>
            <person name="Mutuku J.M."/>
            <person name="Nomura T."/>
            <person name="Sasaki-Sekimoto Y."/>
            <person name="Seto Y."/>
            <person name="Wang Y."/>
            <person name="Wakatake T."/>
            <person name="Sakakibara H."/>
            <person name="Demura T."/>
            <person name="Yamaguchi S."/>
            <person name="Yoneyama K."/>
            <person name="Manabe R.I."/>
            <person name="Nelson D.C."/>
            <person name="Schulman A.H."/>
            <person name="Timko M.P."/>
            <person name="dePamphilis C.W."/>
            <person name="Choi D."/>
            <person name="Shirasu K."/>
        </authorList>
    </citation>
    <scope>NUCLEOTIDE SEQUENCE [LARGE SCALE GENOMIC DNA]</scope>
    <source>
        <strain evidence="9">cv. UVA1</strain>
    </source>
</reference>
<feature type="region of interest" description="Disordered" evidence="6">
    <location>
        <begin position="21"/>
        <end position="47"/>
    </location>
</feature>
<evidence type="ECO:0000256" key="1">
    <source>
        <dbReference type="ARBA" id="ARBA00004123"/>
    </source>
</evidence>
<proteinExistence type="predicted"/>
<dbReference type="InterPro" id="IPR003657">
    <property type="entry name" value="WRKY_dom"/>
</dbReference>
<dbReference type="EMBL" id="BKCP01000669">
    <property type="protein sequence ID" value="GER26024.1"/>
    <property type="molecule type" value="Genomic_DNA"/>
</dbReference>
<keyword evidence="5" id="KW-0539">Nucleus</keyword>
<dbReference type="PROSITE" id="PS50811">
    <property type="entry name" value="WRKY"/>
    <property type="match status" value="1"/>
</dbReference>
<feature type="region of interest" description="Disordered" evidence="6">
    <location>
        <begin position="68"/>
        <end position="138"/>
    </location>
</feature>
<keyword evidence="3 8" id="KW-0238">DNA-binding</keyword>
<evidence type="ECO:0000256" key="2">
    <source>
        <dbReference type="ARBA" id="ARBA00023015"/>
    </source>
</evidence>
<keyword evidence="9" id="KW-1185">Reference proteome</keyword>
<evidence type="ECO:0000256" key="3">
    <source>
        <dbReference type="ARBA" id="ARBA00023125"/>
    </source>
</evidence>
<name>A0A5A7P0E2_STRAF</name>
<feature type="compositionally biased region" description="Basic and acidic residues" evidence="6">
    <location>
        <begin position="128"/>
        <end position="137"/>
    </location>
</feature>
<dbReference type="GO" id="GO:0043565">
    <property type="term" value="F:sequence-specific DNA binding"/>
    <property type="evidence" value="ECO:0007669"/>
    <property type="project" value="InterPro"/>
</dbReference>
<dbReference type="PANTHER" id="PTHR31221">
    <property type="entry name" value="WRKY TRANSCRIPTION FACTOR PROTEIN 1-RELATED"/>
    <property type="match status" value="1"/>
</dbReference>
<dbReference type="GO" id="GO:0003700">
    <property type="term" value="F:DNA-binding transcription factor activity"/>
    <property type="evidence" value="ECO:0007669"/>
    <property type="project" value="InterPro"/>
</dbReference>
<evidence type="ECO:0000256" key="6">
    <source>
        <dbReference type="SAM" id="MobiDB-lite"/>
    </source>
</evidence>
<dbReference type="Gene3D" id="2.20.25.80">
    <property type="entry name" value="WRKY domain"/>
    <property type="match status" value="1"/>
</dbReference>
<accession>A0A5A7P0E2</accession>
<evidence type="ECO:0000313" key="9">
    <source>
        <dbReference type="Proteomes" id="UP000325081"/>
    </source>
</evidence>
<dbReference type="GO" id="GO:0005634">
    <property type="term" value="C:nucleus"/>
    <property type="evidence" value="ECO:0007669"/>
    <property type="project" value="UniProtKB-SubCell"/>
</dbReference>
<evidence type="ECO:0000313" key="8">
    <source>
        <dbReference type="EMBL" id="GER26024.1"/>
    </source>
</evidence>
<feature type="compositionally biased region" description="Low complexity" evidence="6">
    <location>
        <begin position="85"/>
        <end position="98"/>
    </location>
</feature>
<dbReference type="SUPFAM" id="SSF118290">
    <property type="entry name" value="WRKY DNA-binding domain"/>
    <property type="match status" value="1"/>
</dbReference>
<dbReference type="OrthoDB" id="1936515at2759"/>
<gene>
    <name evidence="8" type="ORF">STAS_01636</name>
</gene>
<dbReference type="InterPro" id="IPR036576">
    <property type="entry name" value="WRKY_dom_sf"/>
</dbReference>
<organism evidence="8 9">
    <name type="scientific">Striga asiatica</name>
    <name type="common">Asiatic witchweed</name>
    <name type="synonym">Buchnera asiatica</name>
    <dbReference type="NCBI Taxonomy" id="4170"/>
    <lineage>
        <taxon>Eukaryota</taxon>
        <taxon>Viridiplantae</taxon>
        <taxon>Streptophyta</taxon>
        <taxon>Embryophyta</taxon>
        <taxon>Tracheophyta</taxon>
        <taxon>Spermatophyta</taxon>
        <taxon>Magnoliopsida</taxon>
        <taxon>eudicotyledons</taxon>
        <taxon>Gunneridae</taxon>
        <taxon>Pentapetalae</taxon>
        <taxon>asterids</taxon>
        <taxon>lamiids</taxon>
        <taxon>Lamiales</taxon>
        <taxon>Orobanchaceae</taxon>
        <taxon>Buchnereae</taxon>
        <taxon>Striga</taxon>
    </lineage>
</organism>
<dbReference type="SMART" id="SM00774">
    <property type="entry name" value="WRKY"/>
    <property type="match status" value="1"/>
</dbReference>
<feature type="domain" description="WRKY" evidence="7">
    <location>
        <begin position="144"/>
        <end position="209"/>
    </location>
</feature>
<dbReference type="PANTHER" id="PTHR31221:SF358">
    <property type="entry name" value="WRKY TRANSCRIPTION FACTOR 71"/>
    <property type="match status" value="1"/>
</dbReference>
<comment type="caution">
    <text evidence="8">The sequence shown here is derived from an EMBL/GenBank/DDBJ whole genome shotgun (WGS) entry which is preliminary data.</text>
</comment>
<evidence type="ECO:0000259" key="7">
    <source>
        <dbReference type="PROSITE" id="PS50811"/>
    </source>
</evidence>
<evidence type="ECO:0000256" key="5">
    <source>
        <dbReference type="ARBA" id="ARBA00023242"/>
    </source>
</evidence>
<protein>
    <submittedName>
        <fullName evidence="8">WRKY DNA-binding protein 71</fullName>
    </submittedName>
</protein>
<dbReference type="AlphaFoldDB" id="A0A5A7P0E2"/>
<dbReference type="Pfam" id="PF03106">
    <property type="entry name" value="WRKY"/>
    <property type="match status" value="1"/>
</dbReference>
<comment type="subcellular location">
    <subcellularLocation>
        <location evidence="1">Nucleus</location>
    </subcellularLocation>
</comment>
<sequence length="288" mass="32325">MSEEFYYSQLFHDEQQRRQLADADDFPFSGSYSPAAFPADTSPYLQSFSVPEDHSKYLLQEIVSGGRKMSPEAAAGSGSGGGGAPASPNSSLSSSSTEAGREDEPSKGKKVGGEGTSTKKESKGKKKRGDEKEKGERFAFMTKSEIDHLDDGYRWRKYGQKAVKNSPYPRSYYRCTTQQCPVKKHVERSFEDPSIVITTYEGKHNHNIPLNLRGHVARMLAPSIFAPLSLETCGPSYPHDHHNHLLHQMPDYHHQHATNHSNYHEFQQFSDYGLLQDIVLPPVFPKPY</sequence>
<dbReference type="InterPro" id="IPR044810">
    <property type="entry name" value="WRKY_plant"/>
</dbReference>
<keyword evidence="2" id="KW-0805">Transcription regulation</keyword>
<evidence type="ECO:0000256" key="4">
    <source>
        <dbReference type="ARBA" id="ARBA00023163"/>
    </source>
</evidence>
<keyword evidence="4" id="KW-0804">Transcription</keyword>
<dbReference type="FunFam" id="2.20.25.80:FF:000003">
    <property type="entry name" value="WRKY transcription factor 57"/>
    <property type="match status" value="1"/>
</dbReference>
<dbReference type="Proteomes" id="UP000325081">
    <property type="component" value="Unassembled WGS sequence"/>
</dbReference>